<dbReference type="AlphaFoldDB" id="A0A0P0Y643"/>
<dbReference type="PaxDb" id="39947-A0A0P0Y643"/>
<evidence type="ECO:0000313" key="2">
    <source>
        <dbReference type="EMBL" id="BAT15542.1"/>
    </source>
</evidence>
<keyword evidence="3" id="KW-1185">Reference proteome</keyword>
<dbReference type="InParanoid" id="A0A0P0Y643"/>
<feature type="region of interest" description="Disordered" evidence="1">
    <location>
        <begin position="51"/>
        <end position="72"/>
    </location>
</feature>
<reference evidence="3" key="1">
    <citation type="journal article" date="2005" name="Nature">
        <title>The map-based sequence of the rice genome.</title>
        <authorList>
            <consortium name="International rice genome sequencing project (IRGSP)"/>
            <person name="Matsumoto T."/>
            <person name="Wu J."/>
            <person name="Kanamori H."/>
            <person name="Katayose Y."/>
            <person name="Fujisawa M."/>
            <person name="Namiki N."/>
            <person name="Mizuno H."/>
            <person name="Yamamoto K."/>
            <person name="Antonio B.A."/>
            <person name="Baba T."/>
            <person name="Sakata K."/>
            <person name="Nagamura Y."/>
            <person name="Aoki H."/>
            <person name="Arikawa K."/>
            <person name="Arita K."/>
            <person name="Bito T."/>
            <person name="Chiden Y."/>
            <person name="Fujitsuka N."/>
            <person name="Fukunaka R."/>
            <person name="Hamada M."/>
            <person name="Harada C."/>
            <person name="Hayashi A."/>
            <person name="Hijishita S."/>
            <person name="Honda M."/>
            <person name="Hosokawa S."/>
            <person name="Ichikawa Y."/>
            <person name="Idonuma A."/>
            <person name="Iijima M."/>
            <person name="Ikeda M."/>
            <person name="Ikeno M."/>
            <person name="Ito K."/>
            <person name="Ito S."/>
            <person name="Ito T."/>
            <person name="Ito Y."/>
            <person name="Ito Y."/>
            <person name="Iwabuchi A."/>
            <person name="Kamiya K."/>
            <person name="Karasawa W."/>
            <person name="Kurita K."/>
            <person name="Katagiri S."/>
            <person name="Kikuta A."/>
            <person name="Kobayashi H."/>
            <person name="Kobayashi N."/>
            <person name="Machita K."/>
            <person name="Maehara T."/>
            <person name="Masukawa M."/>
            <person name="Mizubayashi T."/>
            <person name="Mukai Y."/>
            <person name="Nagasaki H."/>
            <person name="Nagata Y."/>
            <person name="Naito S."/>
            <person name="Nakashima M."/>
            <person name="Nakama Y."/>
            <person name="Nakamichi Y."/>
            <person name="Nakamura M."/>
            <person name="Meguro A."/>
            <person name="Negishi M."/>
            <person name="Ohta I."/>
            <person name="Ohta T."/>
            <person name="Okamoto M."/>
            <person name="Ono N."/>
            <person name="Saji S."/>
            <person name="Sakaguchi M."/>
            <person name="Sakai K."/>
            <person name="Shibata M."/>
            <person name="Shimokawa T."/>
            <person name="Song J."/>
            <person name="Takazaki Y."/>
            <person name="Terasawa K."/>
            <person name="Tsugane M."/>
            <person name="Tsuji K."/>
            <person name="Ueda S."/>
            <person name="Waki K."/>
            <person name="Yamagata H."/>
            <person name="Yamamoto M."/>
            <person name="Yamamoto S."/>
            <person name="Yamane H."/>
            <person name="Yoshiki S."/>
            <person name="Yoshihara R."/>
            <person name="Yukawa K."/>
            <person name="Zhong H."/>
            <person name="Yano M."/>
            <person name="Yuan Q."/>
            <person name="Ouyang S."/>
            <person name="Liu J."/>
            <person name="Jones K.M."/>
            <person name="Gansberger K."/>
            <person name="Moffat K."/>
            <person name="Hill J."/>
            <person name="Bera J."/>
            <person name="Fadrosh D."/>
            <person name="Jin S."/>
            <person name="Johri S."/>
            <person name="Kim M."/>
            <person name="Overton L."/>
            <person name="Reardon M."/>
            <person name="Tsitrin T."/>
            <person name="Vuong H."/>
            <person name="Weaver B."/>
            <person name="Ciecko A."/>
            <person name="Tallon L."/>
            <person name="Jackson J."/>
            <person name="Pai G."/>
            <person name="Aken S.V."/>
            <person name="Utterback T."/>
            <person name="Reidmuller S."/>
            <person name="Feldblyum T."/>
            <person name="Hsiao J."/>
            <person name="Zismann V."/>
            <person name="Iobst S."/>
            <person name="de Vazeille A.R."/>
            <person name="Buell C.R."/>
            <person name="Ying K."/>
            <person name="Li Y."/>
            <person name="Lu T."/>
            <person name="Huang Y."/>
            <person name="Zhao Q."/>
            <person name="Feng Q."/>
            <person name="Zhang L."/>
            <person name="Zhu J."/>
            <person name="Weng Q."/>
            <person name="Mu J."/>
            <person name="Lu Y."/>
            <person name="Fan D."/>
            <person name="Liu Y."/>
            <person name="Guan J."/>
            <person name="Zhang Y."/>
            <person name="Yu S."/>
            <person name="Liu X."/>
            <person name="Zhang Y."/>
            <person name="Hong G."/>
            <person name="Han B."/>
            <person name="Choisne N."/>
            <person name="Demange N."/>
            <person name="Orjeda G."/>
            <person name="Samain S."/>
            <person name="Cattolico L."/>
            <person name="Pelletier E."/>
            <person name="Couloux A."/>
            <person name="Segurens B."/>
            <person name="Wincker P."/>
            <person name="D'Hont A."/>
            <person name="Scarpelli C."/>
            <person name="Weissenbach J."/>
            <person name="Salanoubat M."/>
            <person name="Quetier F."/>
            <person name="Yu Y."/>
            <person name="Kim H.R."/>
            <person name="Rambo T."/>
            <person name="Currie J."/>
            <person name="Collura K."/>
            <person name="Luo M."/>
            <person name="Yang T."/>
            <person name="Ammiraju J.S.S."/>
            <person name="Engler F."/>
            <person name="Soderlund C."/>
            <person name="Wing R.A."/>
            <person name="Palmer L.E."/>
            <person name="de la Bastide M."/>
            <person name="Spiegel L."/>
            <person name="Nascimento L."/>
            <person name="Zutavern T."/>
            <person name="O'Shaughnessy A."/>
            <person name="Dike S."/>
            <person name="Dedhia N."/>
            <person name="Preston R."/>
            <person name="Balija V."/>
            <person name="McCombie W.R."/>
            <person name="Chow T."/>
            <person name="Chen H."/>
            <person name="Chung M."/>
            <person name="Chen C."/>
            <person name="Shaw J."/>
            <person name="Wu H."/>
            <person name="Hsiao K."/>
            <person name="Chao Y."/>
            <person name="Chu M."/>
            <person name="Cheng C."/>
            <person name="Hour A."/>
            <person name="Lee P."/>
            <person name="Lin S."/>
            <person name="Lin Y."/>
            <person name="Liou J."/>
            <person name="Liu S."/>
            <person name="Hsing Y."/>
            <person name="Raghuvanshi S."/>
            <person name="Mohanty A."/>
            <person name="Bharti A.K."/>
            <person name="Gaur A."/>
            <person name="Gupta V."/>
            <person name="Kumar D."/>
            <person name="Ravi V."/>
            <person name="Vij S."/>
            <person name="Kapur A."/>
            <person name="Khurana P."/>
            <person name="Khurana P."/>
            <person name="Khurana J.P."/>
            <person name="Tyagi A.K."/>
            <person name="Gaikwad K."/>
            <person name="Singh A."/>
            <person name="Dalal V."/>
            <person name="Srivastava S."/>
            <person name="Dixit A."/>
            <person name="Pal A.K."/>
            <person name="Ghazi I.A."/>
            <person name="Yadav M."/>
            <person name="Pandit A."/>
            <person name="Bhargava A."/>
            <person name="Sureshbabu K."/>
            <person name="Batra K."/>
            <person name="Sharma T.R."/>
            <person name="Mohapatra T."/>
            <person name="Singh N.K."/>
            <person name="Messing J."/>
            <person name="Nelson A.B."/>
            <person name="Fuks G."/>
            <person name="Kavchok S."/>
            <person name="Keizer G."/>
            <person name="Linton E."/>
            <person name="Llaca V."/>
            <person name="Song R."/>
            <person name="Tanyolac B."/>
            <person name="Young S."/>
            <person name="Ho-Il K."/>
            <person name="Hahn J.H."/>
            <person name="Sangsakoo G."/>
            <person name="Vanavichit A."/>
            <person name="de Mattos Luiz.A.T."/>
            <person name="Zimmer P.D."/>
            <person name="Malone G."/>
            <person name="Dellagostin O."/>
            <person name="de Oliveira A.C."/>
            <person name="Bevan M."/>
            <person name="Bancroft I."/>
            <person name="Minx P."/>
            <person name="Cordum H."/>
            <person name="Wilson R."/>
            <person name="Cheng Z."/>
            <person name="Jin W."/>
            <person name="Jiang J."/>
            <person name="Leong S.A."/>
            <person name="Iwama H."/>
            <person name="Gojobori T."/>
            <person name="Itoh T."/>
            <person name="Niimura Y."/>
            <person name="Fujii Y."/>
            <person name="Habara T."/>
            <person name="Sakai H."/>
            <person name="Sato Y."/>
            <person name="Wilson G."/>
            <person name="Kumar K."/>
            <person name="McCouch S."/>
            <person name="Juretic N."/>
            <person name="Hoen D."/>
            <person name="Wright S."/>
            <person name="Bruskiewich R."/>
            <person name="Bureau T."/>
            <person name="Miyao A."/>
            <person name="Hirochika H."/>
            <person name="Nishikawa T."/>
            <person name="Kadowaki K."/>
            <person name="Sugiura M."/>
            <person name="Burr B."/>
            <person name="Sasaki T."/>
        </authorList>
    </citation>
    <scope>NUCLEOTIDE SEQUENCE [LARGE SCALE GENOMIC DNA]</scope>
    <source>
        <strain evidence="3">cv. Nipponbare</strain>
    </source>
</reference>
<proteinExistence type="predicted"/>
<accession>A0A0P0Y643</accession>
<reference evidence="2 3" key="3">
    <citation type="journal article" date="2013" name="Rice">
        <title>Improvement of the Oryza sativa Nipponbare reference genome using next generation sequence and optical map data.</title>
        <authorList>
            <person name="Kawahara Y."/>
            <person name="de la Bastide M."/>
            <person name="Hamilton J.P."/>
            <person name="Kanamori H."/>
            <person name="McCombie W.R."/>
            <person name="Ouyang S."/>
            <person name="Schwartz D.C."/>
            <person name="Tanaka T."/>
            <person name="Wu J."/>
            <person name="Zhou S."/>
            <person name="Childs K.L."/>
            <person name="Davidson R.M."/>
            <person name="Lin H."/>
            <person name="Quesada-Ocampo L."/>
            <person name="Vaillancourt B."/>
            <person name="Sakai H."/>
            <person name="Lee S.S."/>
            <person name="Kim J."/>
            <person name="Numa H."/>
            <person name="Itoh T."/>
            <person name="Buell C.R."/>
            <person name="Matsumoto T."/>
        </authorList>
    </citation>
    <scope>NUCLEOTIDE SEQUENCE [LARGE SCALE GENOMIC DNA]</scope>
    <source>
        <strain evidence="3">cv. Nipponbare</strain>
    </source>
</reference>
<evidence type="ECO:0000313" key="3">
    <source>
        <dbReference type="Proteomes" id="UP000059680"/>
    </source>
</evidence>
<protein>
    <submittedName>
        <fullName evidence="2">Os12g0109750 protein</fullName>
    </submittedName>
</protein>
<dbReference type="Proteomes" id="UP000059680">
    <property type="component" value="Chromosome 12"/>
</dbReference>
<reference evidence="2 3" key="2">
    <citation type="journal article" date="2013" name="Plant Cell Physiol.">
        <title>Rice Annotation Project Database (RAP-DB): an integrative and interactive database for rice genomics.</title>
        <authorList>
            <person name="Sakai H."/>
            <person name="Lee S.S."/>
            <person name="Tanaka T."/>
            <person name="Numa H."/>
            <person name="Kim J."/>
            <person name="Kawahara Y."/>
            <person name="Wakimoto H."/>
            <person name="Yang C.C."/>
            <person name="Iwamoto M."/>
            <person name="Abe T."/>
            <person name="Yamada Y."/>
            <person name="Muto A."/>
            <person name="Inokuchi H."/>
            <person name="Ikemura T."/>
            <person name="Matsumoto T."/>
            <person name="Sasaki T."/>
            <person name="Itoh T."/>
        </authorList>
    </citation>
    <scope>NUCLEOTIDE SEQUENCE [LARGE SCALE GENOMIC DNA]</scope>
    <source>
        <strain evidence="3">cv. Nipponbare</strain>
    </source>
</reference>
<dbReference type="EMBL" id="AP014968">
    <property type="protein sequence ID" value="BAT15542.1"/>
    <property type="molecule type" value="Genomic_DNA"/>
</dbReference>
<evidence type="ECO:0000256" key="1">
    <source>
        <dbReference type="SAM" id="MobiDB-lite"/>
    </source>
</evidence>
<sequence>MSPMTTSWMWSADTPITHSGAKHSSTNVAVCTNMLPNPSRSMFHPKTQKVHERESHHAVASPPQSNMPPAHSGSTTAACLLVGCWVTEPKASWHASSQYKLSLPSGLHTVYTTATTGAATPSTKNPFSTSSGRVFLVYPQYRLQSTYWQTTVRWSSATTTAMWARSPWRGPAASLQ</sequence>
<name>A0A0P0Y643_ORYSJ</name>
<gene>
    <name evidence="2" type="ordered locus">Os12g0109750</name>
    <name evidence="2" type="ORF">OSNPB_120109750</name>
</gene>
<organism evidence="2 3">
    <name type="scientific">Oryza sativa subsp. japonica</name>
    <name type="common">Rice</name>
    <dbReference type="NCBI Taxonomy" id="39947"/>
    <lineage>
        <taxon>Eukaryota</taxon>
        <taxon>Viridiplantae</taxon>
        <taxon>Streptophyta</taxon>
        <taxon>Embryophyta</taxon>
        <taxon>Tracheophyta</taxon>
        <taxon>Spermatophyta</taxon>
        <taxon>Magnoliopsida</taxon>
        <taxon>Liliopsida</taxon>
        <taxon>Poales</taxon>
        <taxon>Poaceae</taxon>
        <taxon>BOP clade</taxon>
        <taxon>Oryzoideae</taxon>
        <taxon>Oryzeae</taxon>
        <taxon>Oryzinae</taxon>
        <taxon>Oryza</taxon>
        <taxon>Oryza sativa</taxon>
    </lineage>
</organism>
<dbReference type="Gramene" id="Os12t0109750-00">
    <property type="protein sequence ID" value="Os12t0109750-00"/>
    <property type="gene ID" value="Os12g0109750"/>
</dbReference>